<dbReference type="InterPro" id="IPR021730">
    <property type="entry name" value="YdbH"/>
</dbReference>
<dbReference type="EMBL" id="QRDP01000004">
    <property type="protein sequence ID" value="RED15953.1"/>
    <property type="molecule type" value="Genomic_DNA"/>
</dbReference>
<organism evidence="2 3">
    <name type="scientific">Parasphingopyxis lamellibrachiae</name>
    <dbReference type="NCBI Taxonomy" id="680125"/>
    <lineage>
        <taxon>Bacteria</taxon>
        <taxon>Pseudomonadati</taxon>
        <taxon>Pseudomonadota</taxon>
        <taxon>Alphaproteobacteria</taxon>
        <taxon>Sphingomonadales</taxon>
        <taxon>Sphingomonadaceae</taxon>
        <taxon>Parasphingopyxis</taxon>
    </lineage>
</organism>
<name>A0A3D9FDX1_9SPHN</name>
<dbReference type="AlphaFoldDB" id="A0A3D9FDX1"/>
<sequence>MEEDEPRQKDTRGRWRYGLGGFILLLAIAAGIAWLKRETIAASYIDDILAEAEIEGGYEIQEIGFGRQRIDNLVIGDPNNPDLTVDSAFIYLRYGLGYPEIRRVVARGVRINGRLVDGSFDFGQLNGLLPEPTGEPFSLPDMELELTDAIMRLQTPYGPVALAAFGSGALQNGFRGRLAAASPGLKYRGCEISAVRTDFAVAVNDRRPAIEGPARAGELSCTDTGFAMVQPQLALDAIFSESFRRWGGEAELLAASIVHAQARASATRLAVSFDGETGSQTTGTMRLSAAGASGQDIRAARTALRGHYRIRNGGGSIGFDGDVELVGAQAGDPVLDGLVAALRGAEGTPLGPVGTGLARALQAAGRNFDAQFAITGAYGEGGGAVRFAEIRGTSESGARVALERGEGLRYAWPDRGLRFDGAMRLAGGGFPQSFVTLDQAAAGAPLEGYAEIAPIRTGNAVLNLAPVRFTAAADGNTRIVTQIEMTGPLADGRVERLRMPVAGTMGRGGRLAFGEGCVPVRWDRLSVAGVTVGPTRLPFCPVEGGTLVRYAPGVGMSGGGRLIRPRLRGTLGGSPLSISAQDFRLPLGRPAFAANGVSVRLGPAGAQSELDIGRLAARFVTGGVDGEFSAAAGEIANVPIRLEDSSGDWRFVGGILQLNGVAGVTNDDPDTLFEPLVVRDMALRMESSLITMSGGLRTPEQDLLIANVSLNHDLRDGSGEAVLETDDLAFNDRLQPTDLTNLLLGIVAEVEGLVSGIGTIHWDAAGVTSDGVYQLTDVDLAAPFGPVRGLNSEVRFTDLLGMNTEPGQVATIREINPGVLVEDGRVRFELLSANRVRVEGARWPFAGGALILDPTILDFRVDQARELVFRVEGVDGFQFLESRDFENIVATGLFDGELPMVFDINGGRIEDGYLVSRAGGGTFSYVGEISDVNLGLFGSLAFNALELIRYSELRIDFDGAIDGEMVTNISFTGVSPNLDREGQGFIVGGFTRELAEIPIRFNIRMNAPFNQMLYSFRLLDDPGFLVNQAIRARINRIQAERDVQATESEDLP</sequence>
<proteinExistence type="predicted"/>
<protein>
    <submittedName>
        <fullName evidence="2">Dicarboxylate transport</fullName>
    </submittedName>
</protein>
<gene>
    <name evidence="2" type="ORF">DFR46_0962</name>
</gene>
<feature type="transmembrane region" description="Helical" evidence="1">
    <location>
        <begin position="17"/>
        <end position="35"/>
    </location>
</feature>
<dbReference type="RefSeq" id="WP_116235412.1">
    <property type="nucleotide sequence ID" value="NZ_QRDP01000004.1"/>
</dbReference>
<dbReference type="Proteomes" id="UP000256310">
    <property type="component" value="Unassembled WGS sequence"/>
</dbReference>
<keyword evidence="1" id="KW-0812">Transmembrane</keyword>
<keyword evidence="1" id="KW-0472">Membrane</keyword>
<evidence type="ECO:0000313" key="3">
    <source>
        <dbReference type="Proteomes" id="UP000256310"/>
    </source>
</evidence>
<keyword evidence="3" id="KW-1185">Reference proteome</keyword>
<keyword evidence="1" id="KW-1133">Transmembrane helix</keyword>
<dbReference type="OrthoDB" id="7597031at2"/>
<evidence type="ECO:0000313" key="2">
    <source>
        <dbReference type="EMBL" id="RED15953.1"/>
    </source>
</evidence>
<accession>A0A3D9FDX1</accession>
<evidence type="ECO:0000256" key="1">
    <source>
        <dbReference type="SAM" id="Phobius"/>
    </source>
</evidence>
<reference evidence="2 3" key="1">
    <citation type="submission" date="2018-07" db="EMBL/GenBank/DDBJ databases">
        <title>Genomic Encyclopedia of Type Strains, Phase IV (KMG-IV): sequencing the most valuable type-strain genomes for metagenomic binning, comparative biology and taxonomic classification.</title>
        <authorList>
            <person name="Goeker M."/>
        </authorList>
    </citation>
    <scope>NUCLEOTIDE SEQUENCE [LARGE SCALE GENOMIC DNA]</scope>
    <source>
        <strain evidence="2 3">DSM 26725</strain>
    </source>
</reference>
<comment type="caution">
    <text evidence="2">The sequence shown here is derived from an EMBL/GenBank/DDBJ whole genome shotgun (WGS) entry which is preliminary data.</text>
</comment>
<dbReference type="Pfam" id="PF11739">
    <property type="entry name" value="YdbH-like"/>
    <property type="match status" value="1"/>
</dbReference>